<dbReference type="EMBL" id="CAEZTT010000138">
    <property type="protein sequence ID" value="CAB4582797.1"/>
    <property type="molecule type" value="Genomic_DNA"/>
</dbReference>
<dbReference type="AlphaFoldDB" id="A0A6J6F341"/>
<gene>
    <name evidence="1" type="ORF">UFOPK1726_01038</name>
</gene>
<sequence>MFSRFEIGFIGVRRSGGGGGGGVVGGFCEVGENGVAGDGFGGFGCGGILL</sequence>
<evidence type="ECO:0000313" key="1">
    <source>
        <dbReference type="EMBL" id="CAB4582797.1"/>
    </source>
</evidence>
<accession>A0A6J6F341</accession>
<organism evidence="1">
    <name type="scientific">freshwater metagenome</name>
    <dbReference type="NCBI Taxonomy" id="449393"/>
    <lineage>
        <taxon>unclassified sequences</taxon>
        <taxon>metagenomes</taxon>
        <taxon>ecological metagenomes</taxon>
    </lineage>
</organism>
<proteinExistence type="predicted"/>
<protein>
    <submittedName>
        <fullName evidence="1">Unannotated protein</fullName>
    </submittedName>
</protein>
<name>A0A6J6F341_9ZZZZ</name>
<reference evidence="1" key="1">
    <citation type="submission" date="2020-05" db="EMBL/GenBank/DDBJ databases">
        <authorList>
            <person name="Chiriac C."/>
            <person name="Salcher M."/>
            <person name="Ghai R."/>
            <person name="Kavagutti S V."/>
        </authorList>
    </citation>
    <scope>NUCLEOTIDE SEQUENCE</scope>
</reference>